<proteinExistence type="predicted"/>
<comment type="caution">
    <text evidence="1">The sequence shown here is derived from an EMBL/GenBank/DDBJ whole genome shotgun (WGS) entry which is preliminary data.</text>
</comment>
<keyword evidence="2" id="KW-1185">Reference proteome</keyword>
<dbReference type="EMBL" id="JBBPFD010000001">
    <property type="protein sequence ID" value="KAK7944359.1"/>
    <property type="molecule type" value="Genomic_DNA"/>
</dbReference>
<evidence type="ECO:0000313" key="1">
    <source>
        <dbReference type="EMBL" id="KAK7944359.1"/>
    </source>
</evidence>
<reference evidence="2" key="1">
    <citation type="submission" date="2024-04" db="EMBL/GenBank/DDBJ databases">
        <title>Salinicola lusitanus LLJ914,a marine bacterium isolated from the Okinawa Trough.</title>
        <authorList>
            <person name="Li J."/>
        </authorList>
    </citation>
    <scope>NUCLEOTIDE SEQUENCE [LARGE SCALE GENOMIC DNA]</scope>
</reference>
<accession>A0AAW0QD97</accession>
<gene>
    <name evidence="1" type="ORF">WMY93_000087</name>
</gene>
<name>A0AAW0QD97_9GOBI</name>
<evidence type="ECO:0000313" key="2">
    <source>
        <dbReference type="Proteomes" id="UP001460270"/>
    </source>
</evidence>
<organism evidence="1 2">
    <name type="scientific">Mugilogobius chulae</name>
    <name type="common">yellowstripe goby</name>
    <dbReference type="NCBI Taxonomy" id="88201"/>
    <lineage>
        <taxon>Eukaryota</taxon>
        <taxon>Metazoa</taxon>
        <taxon>Chordata</taxon>
        <taxon>Craniata</taxon>
        <taxon>Vertebrata</taxon>
        <taxon>Euteleostomi</taxon>
        <taxon>Actinopterygii</taxon>
        <taxon>Neopterygii</taxon>
        <taxon>Teleostei</taxon>
        <taxon>Neoteleostei</taxon>
        <taxon>Acanthomorphata</taxon>
        <taxon>Gobiaria</taxon>
        <taxon>Gobiiformes</taxon>
        <taxon>Gobioidei</taxon>
        <taxon>Gobiidae</taxon>
        <taxon>Gobionellinae</taxon>
        <taxon>Mugilogobius</taxon>
    </lineage>
</organism>
<protein>
    <submittedName>
        <fullName evidence="1">Uncharacterized protein</fullName>
    </submittedName>
</protein>
<dbReference type="Proteomes" id="UP001460270">
    <property type="component" value="Unassembled WGS sequence"/>
</dbReference>
<dbReference type="AlphaFoldDB" id="A0AAW0QD97"/>
<sequence>MHKWRKDASGEAAFRESLARLGELRCIVREGIPVLALTTFVETKNRHRIAELLHMEDAVQVTVSPNRPNTRLGLSSVSDDGLSCLDWIVTMIKNRELSSSTQPTTDDATVKDVIDRAANGCFRQALYRHFEENTATSLPDIHAARFATRAANAKMIVARSQSLSAKLSGMSISSS</sequence>